<dbReference type="InterPro" id="IPR016032">
    <property type="entry name" value="Sig_transdc_resp-reg_C-effctor"/>
</dbReference>
<keyword evidence="2" id="KW-1133">Transmembrane helix</keyword>
<evidence type="ECO:0000259" key="3">
    <source>
        <dbReference type="Pfam" id="PF07495"/>
    </source>
</evidence>
<dbReference type="Gene3D" id="1.10.10.10">
    <property type="entry name" value="Winged helix-like DNA-binding domain superfamily/Winged helix DNA-binding domain"/>
    <property type="match status" value="1"/>
</dbReference>
<evidence type="ECO:0000313" key="4">
    <source>
        <dbReference type="EMBL" id="BDD00543.1"/>
    </source>
</evidence>
<dbReference type="InterPro" id="IPR036388">
    <property type="entry name" value="WH-like_DNA-bd_sf"/>
</dbReference>
<evidence type="ECO:0000313" key="5">
    <source>
        <dbReference type="Proteomes" id="UP001354989"/>
    </source>
</evidence>
<dbReference type="InterPro" id="IPR011123">
    <property type="entry name" value="Y_Y_Y"/>
</dbReference>
<feature type="domain" description="Two component regulator three Y" evidence="3">
    <location>
        <begin position="690"/>
        <end position="743"/>
    </location>
</feature>
<proteinExistence type="predicted"/>
<evidence type="ECO:0000256" key="1">
    <source>
        <dbReference type="SAM" id="Coils"/>
    </source>
</evidence>
<reference evidence="4 5" key="1">
    <citation type="submission" date="2021-12" db="EMBL/GenBank/DDBJ databases">
        <title>Genome sequencing of bacteria with rrn-lacking chromosome and rrn-plasmid.</title>
        <authorList>
            <person name="Anda M."/>
            <person name="Iwasaki W."/>
        </authorList>
    </citation>
    <scope>NUCLEOTIDE SEQUENCE [LARGE SCALE GENOMIC DNA]</scope>
    <source>
        <strain evidence="4 5">NBRC 101262</strain>
        <plasmid evidence="4 5">pPP1</plasmid>
    </source>
</reference>
<dbReference type="InterPro" id="IPR013783">
    <property type="entry name" value="Ig-like_fold"/>
</dbReference>
<keyword evidence="4" id="KW-0614">Plasmid</keyword>
<dbReference type="SUPFAM" id="SSF50998">
    <property type="entry name" value="Quinoprotein alcohol dehydrogenase-like"/>
    <property type="match status" value="1"/>
</dbReference>
<dbReference type="Gene3D" id="2.60.40.10">
    <property type="entry name" value="Immunoglobulins"/>
    <property type="match status" value="1"/>
</dbReference>
<geneLocation type="plasmid" evidence="4 5">
    <name>pPP1</name>
</geneLocation>
<organism evidence="4 5">
    <name type="scientific">Persicobacter psychrovividus</name>
    <dbReference type="NCBI Taxonomy" id="387638"/>
    <lineage>
        <taxon>Bacteria</taxon>
        <taxon>Pseudomonadati</taxon>
        <taxon>Bacteroidota</taxon>
        <taxon>Cytophagia</taxon>
        <taxon>Cytophagales</taxon>
        <taxon>Persicobacteraceae</taxon>
        <taxon>Persicobacter</taxon>
    </lineage>
</organism>
<keyword evidence="2" id="KW-0472">Membrane</keyword>
<dbReference type="InterPro" id="IPR011047">
    <property type="entry name" value="Quinoprotein_ADH-like_sf"/>
</dbReference>
<dbReference type="InterPro" id="IPR015943">
    <property type="entry name" value="WD40/YVTN_repeat-like_dom_sf"/>
</dbReference>
<feature type="transmembrane region" description="Helical" evidence="2">
    <location>
        <begin position="751"/>
        <end position="773"/>
    </location>
</feature>
<dbReference type="SUPFAM" id="SSF46894">
    <property type="entry name" value="C-terminal effector domain of the bipartite response regulators"/>
    <property type="match status" value="1"/>
</dbReference>
<keyword evidence="2" id="KW-0812">Transmembrane</keyword>
<feature type="coiled-coil region" evidence="1">
    <location>
        <begin position="792"/>
        <end position="859"/>
    </location>
</feature>
<accession>A0ABN6LBE3</accession>
<evidence type="ECO:0000256" key="2">
    <source>
        <dbReference type="SAM" id="Phobius"/>
    </source>
</evidence>
<keyword evidence="5" id="KW-1185">Reference proteome</keyword>
<dbReference type="Pfam" id="PF07495">
    <property type="entry name" value="Y_Y_Y"/>
    <property type="match status" value="1"/>
</dbReference>
<gene>
    <name evidence="4" type="ORF">PEPS_28230</name>
</gene>
<name>A0ABN6LBE3_9BACT</name>
<dbReference type="Proteomes" id="UP001354989">
    <property type="component" value="Plasmid pPP1"/>
</dbReference>
<protein>
    <recommendedName>
        <fullName evidence="3">Two component regulator three Y domain-containing protein</fullName>
    </recommendedName>
</protein>
<keyword evidence="1" id="KW-0175">Coiled coil</keyword>
<sequence length="960" mass="111066">MDASVETIILHHTAGNDVSLPGLDLKNDMIAYIYCLFCLLMPNPYHQLAGNEQFPAHFSIPITPQLTNYNKAQYGADNKNWDISIGENGAVYFANSAGLLRYDGENWQSYPTPNMLHAVHYQNDTIYVGGNQFMGYFLADHLEDGFHLIRTIQESIWKIFEAGQQVVFQAFNRFYFLNHSGALGYERLPGNITFSYPINNDIYYQIVYNDLFELKTNGLKQRIKIPDLHHYRVKSIIKQTDHTLLIGTLRAGLFIYDGENLKPLNNGLNSLLKRAGINKIKRIDDQLYAFGTMNAGLIVAELNGNIRYHLSTKTGLQNNRIHSIEYQQGKLWLGLDDGISLINLQSPSTFINDLMEHFGAINDICQQGQDYYIATNQGIYHGQKIFTDDFPRFTLLKGSDGLVWNISEVDSLLWCGHNDGTYVIENQRLKKIAKTAGGFEFQRSQIMPDIIYESSYYGIAIFRKMAGQWQYWATVDEQLQERTKNIVEQADGSLLVTTFSDRIVQLWLDHTYKKVVKAIDFKATYQLGATKNVRAVALNGQTIITSQQQSVTFANGKISATAPPLNDLQYISQPVQQYSMVSIKDQLYLYHAGRKELRLLPQHYNQLAQPLVYKFAHVSTLADSLFALPTDHGMAFWNLNKPQMDSAHRPISFTSVTVHDHRKGTAKRIKQQHPTLAHQDNSIEFSFTAYRYGEATDYEYQLKGYNNQWQTNGLSNHLEFQNLPHGDYTLMVRIRGEKQAAAYHFTIESPWYLSTAAYLAYVLLLIGLLFLGYKYHRGRLRLQRKNMLRRERQTMHKTRRLHEKKMQQLKEEQLQKEINNKNGELSKLLIQDGKKKEIIANLQQQIQQLREHKKPLRIRDIERLDGIIQEQFDEKKDWLVFESAFSQTHQDFFKRLQEKHEKLTTEDLKLCAYLKVNLSTKELAPIFNITPKSVELRRYRLKKKLGLNKEINLKDYIKSI</sequence>
<dbReference type="Gene3D" id="2.130.10.10">
    <property type="entry name" value="YVTN repeat-like/Quinoprotein amine dehydrogenase"/>
    <property type="match status" value="1"/>
</dbReference>
<dbReference type="EMBL" id="AP025293">
    <property type="protein sequence ID" value="BDD00543.1"/>
    <property type="molecule type" value="Genomic_DNA"/>
</dbReference>